<dbReference type="GO" id="GO:0005886">
    <property type="term" value="C:plasma membrane"/>
    <property type="evidence" value="ECO:0007669"/>
    <property type="project" value="UniProtKB-SubCell"/>
</dbReference>
<dbReference type="PANTHER" id="PTHR30330">
    <property type="entry name" value="AGSS FAMILY TRANSPORTER, SODIUM-ALANINE"/>
    <property type="match status" value="1"/>
</dbReference>
<keyword evidence="6" id="KW-0472">Membrane</keyword>
<dbReference type="Pfam" id="PF01235">
    <property type="entry name" value="Na_Ala_symp"/>
    <property type="match status" value="1"/>
</dbReference>
<sequence length="134" mass="14175">MVGAAAGITFKTMVTKGIGRGVFSNEAGLGSAAIAHAATSETKPVKQGIYGVLEVFLDTIVICTLTALVLLISGVDLPFGGVGASGFGAYHGKWSFDTFTHYKAVMVKADWLDLPMRYPPNLDRNLGLLRLISK</sequence>
<evidence type="ECO:0000256" key="5">
    <source>
        <dbReference type="ARBA" id="ARBA00022989"/>
    </source>
</evidence>
<comment type="subcellular location">
    <subcellularLocation>
        <location evidence="1">Cell membrane</location>
        <topology evidence="1">Multi-pass membrane protein</topology>
    </subcellularLocation>
</comment>
<evidence type="ECO:0008006" key="8">
    <source>
        <dbReference type="Google" id="ProtNLM"/>
    </source>
</evidence>
<keyword evidence="3" id="KW-1003">Cell membrane</keyword>
<accession>A0A645HU34</accession>
<keyword evidence="4" id="KW-0812">Transmembrane</keyword>
<organism evidence="7">
    <name type="scientific">bioreactor metagenome</name>
    <dbReference type="NCBI Taxonomy" id="1076179"/>
    <lineage>
        <taxon>unclassified sequences</taxon>
        <taxon>metagenomes</taxon>
        <taxon>ecological metagenomes</taxon>
    </lineage>
</organism>
<keyword evidence="5" id="KW-1133">Transmembrane helix</keyword>
<evidence type="ECO:0000256" key="6">
    <source>
        <dbReference type="ARBA" id="ARBA00023136"/>
    </source>
</evidence>
<dbReference type="Gene3D" id="3.40.605.10">
    <property type="entry name" value="Aldehyde Dehydrogenase, Chain A, domain 1"/>
    <property type="match status" value="1"/>
</dbReference>
<gene>
    <name evidence="7" type="ORF">SDC9_190044</name>
</gene>
<comment type="caution">
    <text evidence="7">The sequence shown here is derived from an EMBL/GenBank/DDBJ whole genome shotgun (WGS) entry which is preliminary data.</text>
</comment>
<evidence type="ECO:0000256" key="2">
    <source>
        <dbReference type="ARBA" id="ARBA00022448"/>
    </source>
</evidence>
<protein>
    <recommendedName>
        <fullName evidence="8">Amino-acid carrier protein AlsT</fullName>
    </recommendedName>
</protein>
<proteinExistence type="predicted"/>
<dbReference type="EMBL" id="VSSQ01100261">
    <property type="protein sequence ID" value="MPN42487.1"/>
    <property type="molecule type" value="Genomic_DNA"/>
</dbReference>
<dbReference type="GO" id="GO:0016491">
    <property type="term" value="F:oxidoreductase activity"/>
    <property type="evidence" value="ECO:0007669"/>
    <property type="project" value="InterPro"/>
</dbReference>
<dbReference type="InterPro" id="IPR001463">
    <property type="entry name" value="Na/Ala_symport"/>
</dbReference>
<reference evidence="7" key="1">
    <citation type="submission" date="2019-08" db="EMBL/GenBank/DDBJ databases">
        <authorList>
            <person name="Kucharzyk K."/>
            <person name="Murdoch R.W."/>
            <person name="Higgins S."/>
            <person name="Loffler F."/>
        </authorList>
    </citation>
    <scope>NUCLEOTIDE SEQUENCE</scope>
</reference>
<evidence type="ECO:0000256" key="4">
    <source>
        <dbReference type="ARBA" id="ARBA00022692"/>
    </source>
</evidence>
<dbReference type="AlphaFoldDB" id="A0A645HU34"/>
<dbReference type="SUPFAM" id="SSF53720">
    <property type="entry name" value="ALDH-like"/>
    <property type="match status" value="1"/>
</dbReference>
<name>A0A645HU34_9ZZZZ</name>
<dbReference type="PANTHER" id="PTHR30330:SF3">
    <property type="entry name" value="TRANSCRIPTIONAL REGULATOR, LRP FAMILY"/>
    <property type="match status" value="1"/>
</dbReference>
<evidence type="ECO:0000313" key="7">
    <source>
        <dbReference type="EMBL" id="MPN42487.1"/>
    </source>
</evidence>
<dbReference type="InterPro" id="IPR016162">
    <property type="entry name" value="Ald_DH_N"/>
</dbReference>
<dbReference type="InterPro" id="IPR016161">
    <property type="entry name" value="Ald_DH/histidinol_DH"/>
</dbReference>
<evidence type="ECO:0000256" key="3">
    <source>
        <dbReference type="ARBA" id="ARBA00022475"/>
    </source>
</evidence>
<keyword evidence="2" id="KW-0813">Transport</keyword>
<dbReference type="GO" id="GO:0005283">
    <property type="term" value="F:amino acid:sodium symporter activity"/>
    <property type="evidence" value="ECO:0007669"/>
    <property type="project" value="InterPro"/>
</dbReference>
<evidence type="ECO:0000256" key="1">
    <source>
        <dbReference type="ARBA" id="ARBA00004651"/>
    </source>
</evidence>